<dbReference type="KEGG" id="rpq:rpr22_CDS669"/>
<dbReference type="AlphaFoldDB" id="D5AXV0"/>
<dbReference type="HOGENOM" id="CLU_417887_0_0_5"/>
<protein>
    <submittedName>
        <fullName evidence="1">Uncharacterized protein</fullName>
    </submittedName>
</protein>
<accession>D5AXV0</accession>
<name>D5AXV0_RICPP</name>
<dbReference type="RefSeq" id="WP_010886349.1">
    <property type="nucleotide sequence ID" value="NC_017560.1"/>
</dbReference>
<evidence type="ECO:0000313" key="1">
    <source>
        <dbReference type="EMBL" id="ADE30239.1"/>
    </source>
</evidence>
<gene>
    <name evidence="1" type="ordered locus">rpr22_CDS669</name>
</gene>
<organism evidence="1 2">
    <name type="scientific">Rickettsia prowazekii (strain Rp22)</name>
    <dbReference type="NCBI Taxonomy" id="449216"/>
    <lineage>
        <taxon>Bacteria</taxon>
        <taxon>Pseudomonadati</taxon>
        <taxon>Pseudomonadota</taxon>
        <taxon>Alphaproteobacteria</taxon>
        <taxon>Rickettsiales</taxon>
        <taxon>Rickettsiaceae</taxon>
        <taxon>Rickettsieae</taxon>
        <taxon>Rickettsia</taxon>
        <taxon>typhus group</taxon>
    </lineage>
</organism>
<reference evidence="1 2" key="1">
    <citation type="journal article" date="2010" name="Genome Res.">
        <title>Genomic, proteomic, and transcriptomic analysis of virulent and avirulent Rickettsia prowazekii reveals its adaptive mutation capabilities.</title>
        <authorList>
            <person name="Bechah Y."/>
            <person name="El Karkouri K."/>
            <person name="Mediannikov O."/>
            <person name="Leroy Q."/>
            <person name="Pelletier N."/>
            <person name="Robert C."/>
            <person name="Medigue C."/>
            <person name="Mege J.L."/>
            <person name="Raoult D."/>
        </authorList>
    </citation>
    <scope>NUCLEOTIDE SEQUENCE [LARGE SCALE GENOMIC DNA]</scope>
    <source>
        <strain evidence="1 2">Rp22</strain>
    </source>
</reference>
<sequence>MSNTLAVISNKLEVMMKYYHDISNLGIRLYKTTKALVSFDLGEVFKIWFCDKNFKDLKKIDQSVIYTQYLETVLSKIAATGKYQDKHISHSQWINCFETINNYDDFLHTKLKKLIGIKNKNIIDSILDDIGDINSLEFNIIFSKVQVFLSDNLDKFENLVQVAKKIDSIVYPLTREYFLYRYLAKSILVAKTLSLHSYSEAEFNIVKKTHLNFTNYLNSLEQSLTKIEKATNKYNEEHKIASWLTAKSDLVSNHSGKIAATYATLVGGVIALRSYVIDEKDPWYELCALPSTILAMLQILASFPGTVLSNRQTKEINNNMFQELKNSDQNAQDIKFLFDCTPSFANDPINTAASCFRYASNLGLQPIDLLNNDIVNRIILYTALRWSAVAGVVEEQSKVTNFMQTKLIKFLHHEIVPALIENKKFTSKEIKPYFYLLYKHSAQDRNTQIKLQTIYHKLTNEDIDLNNIKLDINTYYGWKSVVMCSAMTTLILDYICFYFRNQELAFYEDPMFYASTSVKFMRLASLLVSTYYGNKLIENITGEKLAHDMFFQKFYYNDAARLTVAIVPLIMFESIKDLKLLSLATLIDVLTTAISDLNVGNAISSAGKNIAEKTATTLTWLNKIASGTNDDTNDDIVIDIAHTEELQPLGCVDISD</sequence>
<evidence type="ECO:0000313" key="2">
    <source>
        <dbReference type="Proteomes" id="UP000006931"/>
    </source>
</evidence>
<dbReference type="PATRIC" id="fig|449216.3.peg.702"/>
<dbReference type="EMBL" id="CP001584">
    <property type="protein sequence ID" value="ADE30239.1"/>
    <property type="molecule type" value="Genomic_DNA"/>
</dbReference>
<dbReference type="GeneID" id="57569816"/>
<dbReference type="Proteomes" id="UP000006931">
    <property type="component" value="Chromosome"/>
</dbReference>
<proteinExistence type="predicted"/>